<gene>
    <name evidence="2" type="ORF">J2S07_003039</name>
</gene>
<keyword evidence="3" id="KW-1185">Reference proteome</keyword>
<dbReference type="Pfam" id="PF13561">
    <property type="entry name" value="adh_short_C2"/>
    <property type="match status" value="1"/>
</dbReference>
<reference evidence="2 3" key="1">
    <citation type="submission" date="2023-07" db="EMBL/GenBank/DDBJ databases">
        <title>Genomic Encyclopedia of Type Strains, Phase IV (KMG-IV): sequencing the most valuable type-strain genomes for metagenomic binning, comparative biology and taxonomic classification.</title>
        <authorList>
            <person name="Goeker M."/>
        </authorList>
    </citation>
    <scope>NUCLEOTIDE SEQUENCE [LARGE SCALE GENOMIC DNA]</scope>
    <source>
        <strain evidence="2 3">DSM 23948</strain>
    </source>
</reference>
<protein>
    <submittedName>
        <fullName evidence="2">3-oxoacyl-[acyl-carrier protein] reductase</fullName>
        <ecNumber evidence="2">1.1.1.100</ecNumber>
    </submittedName>
</protein>
<dbReference type="EMBL" id="JAUSTU010000014">
    <property type="protein sequence ID" value="MDQ0156718.1"/>
    <property type="molecule type" value="Genomic_DNA"/>
</dbReference>
<dbReference type="GO" id="GO:0004316">
    <property type="term" value="F:3-oxoacyl-[acyl-carrier-protein] reductase (NADPH) activity"/>
    <property type="evidence" value="ECO:0007669"/>
    <property type="project" value="UniProtKB-EC"/>
</dbReference>
<dbReference type="InterPro" id="IPR036291">
    <property type="entry name" value="NAD(P)-bd_dom_sf"/>
</dbReference>
<keyword evidence="2" id="KW-0560">Oxidoreductase</keyword>
<dbReference type="CDD" id="cd05344">
    <property type="entry name" value="BKR_like_SDR_like"/>
    <property type="match status" value="1"/>
</dbReference>
<sequence length="262" mass="28424">MELGLKSKAVLVLASSKGLGKAIAMEFAKEGANVMITSRNEELLHIAVEEIREETGAHVHAHVCDIKKADQVKELVQKTVEAFGTVDVLVNNSGGPLGGSFDDMDDEKWIDAFELTLLSYIRAIREVLPYMRKQQRGHIVNVASTSFKQPIEGLLLSNTFRTGITGLSKTLSQEFAQDNILINTIGPGKFATDRVIEIDRLQAESKGKGFEQFQQASQKAIPIGRYGDPSEFAKAVVFLSSGANTYITGQAILVDGGATKAL</sequence>
<dbReference type="PRINTS" id="PR00080">
    <property type="entry name" value="SDRFAMILY"/>
</dbReference>
<name>A0ABT9V6Z0_9BACL</name>
<dbReference type="SUPFAM" id="SSF51735">
    <property type="entry name" value="NAD(P)-binding Rossmann-fold domains"/>
    <property type="match status" value="1"/>
</dbReference>
<comment type="caution">
    <text evidence="2">The sequence shown here is derived from an EMBL/GenBank/DDBJ whole genome shotgun (WGS) entry which is preliminary data.</text>
</comment>
<accession>A0ABT9V6Z0</accession>
<dbReference type="Gene3D" id="3.40.50.720">
    <property type="entry name" value="NAD(P)-binding Rossmann-like Domain"/>
    <property type="match status" value="1"/>
</dbReference>
<evidence type="ECO:0000256" key="1">
    <source>
        <dbReference type="ARBA" id="ARBA00006484"/>
    </source>
</evidence>
<evidence type="ECO:0000313" key="3">
    <source>
        <dbReference type="Proteomes" id="UP001231362"/>
    </source>
</evidence>
<evidence type="ECO:0000313" key="2">
    <source>
        <dbReference type="EMBL" id="MDQ0156718.1"/>
    </source>
</evidence>
<organism evidence="2 3">
    <name type="scientific">Anoxybacillus andreesenii</name>
    <dbReference type="NCBI Taxonomy" id="1325932"/>
    <lineage>
        <taxon>Bacteria</taxon>
        <taxon>Bacillati</taxon>
        <taxon>Bacillota</taxon>
        <taxon>Bacilli</taxon>
        <taxon>Bacillales</taxon>
        <taxon>Anoxybacillaceae</taxon>
        <taxon>Anoxybacillus</taxon>
    </lineage>
</organism>
<dbReference type="Proteomes" id="UP001231362">
    <property type="component" value="Unassembled WGS sequence"/>
</dbReference>
<dbReference type="EC" id="1.1.1.100" evidence="2"/>
<dbReference type="InterPro" id="IPR002347">
    <property type="entry name" value="SDR_fam"/>
</dbReference>
<dbReference type="InterPro" id="IPR050259">
    <property type="entry name" value="SDR"/>
</dbReference>
<dbReference type="PANTHER" id="PTHR42879:SF6">
    <property type="entry name" value="NADPH-DEPENDENT REDUCTASE BACG"/>
    <property type="match status" value="1"/>
</dbReference>
<dbReference type="RefSeq" id="WP_307151217.1">
    <property type="nucleotide sequence ID" value="NZ_JAUSTU010000014.1"/>
</dbReference>
<dbReference type="PRINTS" id="PR00081">
    <property type="entry name" value="GDHRDH"/>
</dbReference>
<dbReference type="PANTHER" id="PTHR42879">
    <property type="entry name" value="3-OXOACYL-(ACYL-CARRIER-PROTEIN) REDUCTASE"/>
    <property type="match status" value="1"/>
</dbReference>
<proteinExistence type="inferred from homology"/>
<comment type="similarity">
    <text evidence="1">Belongs to the short-chain dehydrogenases/reductases (SDR) family.</text>
</comment>